<evidence type="ECO:0000256" key="2">
    <source>
        <dbReference type="ARBA" id="ARBA00004629"/>
    </source>
</evidence>
<dbReference type="PANTHER" id="PTHR48122:SF1">
    <property type="entry name" value="CENTROMERE PROTEIN H"/>
    <property type="match status" value="1"/>
</dbReference>
<evidence type="ECO:0000256" key="3">
    <source>
        <dbReference type="ARBA" id="ARBA00022454"/>
    </source>
</evidence>
<keyword evidence="8" id="KW-0175">Coiled coil</keyword>
<name>A0A9P4NPA0_9PEZI</name>
<dbReference type="GO" id="GO:0051382">
    <property type="term" value="P:kinetochore assembly"/>
    <property type="evidence" value="ECO:0007669"/>
    <property type="project" value="InterPro"/>
</dbReference>
<dbReference type="PANTHER" id="PTHR48122">
    <property type="entry name" value="CENTROMERE PROTEIN H"/>
    <property type="match status" value="1"/>
</dbReference>
<dbReference type="GO" id="GO:0005634">
    <property type="term" value="C:nucleus"/>
    <property type="evidence" value="ECO:0007669"/>
    <property type="project" value="UniProtKB-SubCell"/>
</dbReference>
<keyword evidence="11" id="KW-1185">Reference proteome</keyword>
<protein>
    <recommendedName>
        <fullName evidence="9">Centromere protein H C-terminal domain-containing protein</fullName>
    </recommendedName>
</protein>
<sequence>MDFTRQEHGTNIPDFSDLLQTPANDALGLTKEEQSILKLWDQEEEVRLEIHLLEAQKSYLSRLSPSELQDHITAAERALLEARTSYILRNRIITNVLIADPILQAVHPGSTATELETRLLPLINERDVLAMVHNTLCTQLHDQRNRLASLERENKNAIAENKSLAGKMVRLAKGLKSEKVEEVKDAKLRAQLEKLDEEVRKNRREWRVLKSLAGSIVTGSGVNWAKDPKLLELVMDEEDEMAD</sequence>
<comment type="subcellular location">
    <subcellularLocation>
        <location evidence="2">Chromosome</location>
        <location evidence="2">Centromere</location>
        <location evidence="2">Kinetochore</location>
    </subcellularLocation>
    <subcellularLocation>
        <location evidence="1">Nucleus</location>
    </subcellularLocation>
</comment>
<keyword evidence="5" id="KW-0539">Nucleus</keyword>
<dbReference type="Pfam" id="PF05837">
    <property type="entry name" value="CENP-H"/>
    <property type="match status" value="1"/>
</dbReference>
<dbReference type="InterPro" id="IPR008426">
    <property type="entry name" value="CENP-H_C"/>
</dbReference>
<dbReference type="Proteomes" id="UP000800235">
    <property type="component" value="Unassembled WGS sequence"/>
</dbReference>
<evidence type="ECO:0000256" key="6">
    <source>
        <dbReference type="ARBA" id="ARBA00023328"/>
    </source>
</evidence>
<comment type="similarity">
    <text evidence="7">Belongs to the CENP-H/MCM16 family.</text>
</comment>
<evidence type="ECO:0000313" key="11">
    <source>
        <dbReference type="Proteomes" id="UP000800235"/>
    </source>
</evidence>
<dbReference type="GO" id="GO:0007059">
    <property type="term" value="P:chromosome segregation"/>
    <property type="evidence" value="ECO:0007669"/>
    <property type="project" value="TreeGrafter"/>
</dbReference>
<dbReference type="EMBL" id="MU007049">
    <property type="protein sequence ID" value="KAF2429177.1"/>
    <property type="molecule type" value="Genomic_DNA"/>
</dbReference>
<evidence type="ECO:0000256" key="5">
    <source>
        <dbReference type="ARBA" id="ARBA00023242"/>
    </source>
</evidence>
<keyword evidence="4" id="KW-0995">Kinetochore</keyword>
<proteinExistence type="inferred from homology"/>
<dbReference type="InterPro" id="IPR040034">
    <property type="entry name" value="CENP-H"/>
</dbReference>
<keyword evidence="3" id="KW-0158">Chromosome</keyword>
<gene>
    <name evidence="10" type="ORF">EJ08DRAFT_718413</name>
</gene>
<evidence type="ECO:0000259" key="9">
    <source>
        <dbReference type="Pfam" id="PF05837"/>
    </source>
</evidence>
<evidence type="ECO:0000256" key="8">
    <source>
        <dbReference type="SAM" id="Coils"/>
    </source>
</evidence>
<evidence type="ECO:0000256" key="7">
    <source>
        <dbReference type="ARBA" id="ARBA00025735"/>
    </source>
</evidence>
<feature type="domain" description="Centromere protein H C-terminal" evidence="9">
    <location>
        <begin position="35"/>
        <end position="238"/>
    </location>
</feature>
<dbReference type="GO" id="GO:0007052">
    <property type="term" value="P:mitotic spindle organization"/>
    <property type="evidence" value="ECO:0007669"/>
    <property type="project" value="TreeGrafter"/>
</dbReference>
<evidence type="ECO:0000313" key="10">
    <source>
        <dbReference type="EMBL" id="KAF2429177.1"/>
    </source>
</evidence>
<keyword evidence="6" id="KW-0137">Centromere</keyword>
<accession>A0A9P4NPA0</accession>
<dbReference type="GO" id="GO:0000776">
    <property type="term" value="C:kinetochore"/>
    <property type="evidence" value="ECO:0007669"/>
    <property type="project" value="UniProtKB-KW"/>
</dbReference>
<dbReference type="GO" id="GO:0043515">
    <property type="term" value="F:kinetochore binding"/>
    <property type="evidence" value="ECO:0007669"/>
    <property type="project" value="TreeGrafter"/>
</dbReference>
<dbReference type="OrthoDB" id="2274804at2759"/>
<reference evidence="10" key="1">
    <citation type="journal article" date="2020" name="Stud. Mycol.">
        <title>101 Dothideomycetes genomes: a test case for predicting lifestyles and emergence of pathogens.</title>
        <authorList>
            <person name="Haridas S."/>
            <person name="Albert R."/>
            <person name="Binder M."/>
            <person name="Bloem J."/>
            <person name="Labutti K."/>
            <person name="Salamov A."/>
            <person name="Andreopoulos B."/>
            <person name="Baker S."/>
            <person name="Barry K."/>
            <person name="Bills G."/>
            <person name="Bluhm B."/>
            <person name="Cannon C."/>
            <person name="Castanera R."/>
            <person name="Culley D."/>
            <person name="Daum C."/>
            <person name="Ezra D."/>
            <person name="Gonzalez J."/>
            <person name="Henrissat B."/>
            <person name="Kuo A."/>
            <person name="Liang C."/>
            <person name="Lipzen A."/>
            <person name="Lutzoni F."/>
            <person name="Magnuson J."/>
            <person name="Mondo S."/>
            <person name="Nolan M."/>
            <person name="Ohm R."/>
            <person name="Pangilinan J."/>
            <person name="Park H.-J."/>
            <person name="Ramirez L."/>
            <person name="Alfaro M."/>
            <person name="Sun H."/>
            <person name="Tritt A."/>
            <person name="Yoshinaga Y."/>
            <person name="Zwiers L.-H."/>
            <person name="Turgeon B."/>
            <person name="Goodwin S."/>
            <person name="Spatafora J."/>
            <person name="Crous P."/>
            <person name="Grigoriev I."/>
        </authorList>
    </citation>
    <scope>NUCLEOTIDE SEQUENCE</scope>
    <source>
        <strain evidence="10">CBS 130266</strain>
    </source>
</reference>
<dbReference type="AlphaFoldDB" id="A0A9P4NPA0"/>
<feature type="coiled-coil region" evidence="8">
    <location>
        <begin position="133"/>
        <end position="205"/>
    </location>
</feature>
<evidence type="ECO:0000256" key="1">
    <source>
        <dbReference type="ARBA" id="ARBA00004123"/>
    </source>
</evidence>
<evidence type="ECO:0000256" key="4">
    <source>
        <dbReference type="ARBA" id="ARBA00022838"/>
    </source>
</evidence>
<organism evidence="10 11">
    <name type="scientific">Tothia fuscella</name>
    <dbReference type="NCBI Taxonomy" id="1048955"/>
    <lineage>
        <taxon>Eukaryota</taxon>
        <taxon>Fungi</taxon>
        <taxon>Dikarya</taxon>
        <taxon>Ascomycota</taxon>
        <taxon>Pezizomycotina</taxon>
        <taxon>Dothideomycetes</taxon>
        <taxon>Pleosporomycetidae</taxon>
        <taxon>Venturiales</taxon>
        <taxon>Cylindrosympodiaceae</taxon>
        <taxon>Tothia</taxon>
    </lineage>
</organism>
<comment type="caution">
    <text evidence="10">The sequence shown here is derived from an EMBL/GenBank/DDBJ whole genome shotgun (WGS) entry which is preliminary data.</text>
</comment>